<organism evidence="1 2">
    <name type="scientific">Rhabditophanes sp. KR3021</name>
    <dbReference type="NCBI Taxonomy" id="114890"/>
    <lineage>
        <taxon>Eukaryota</taxon>
        <taxon>Metazoa</taxon>
        <taxon>Ecdysozoa</taxon>
        <taxon>Nematoda</taxon>
        <taxon>Chromadorea</taxon>
        <taxon>Rhabditida</taxon>
        <taxon>Tylenchina</taxon>
        <taxon>Panagrolaimomorpha</taxon>
        <taxon>Strongyloidoidea</taxon>
        <taxon>Alloionematidae</taxon>
        <taxon>Rhabditophanes</taxon>
    </lineage>
</organism>
<reference evidence="2" key="1">
    <citation type="submission" date="2016-11" db="UniProtKB">
        <authorList>
            <consortium name="WormBaseParasite"/>
        </authorList>
    </citation>
    <scope>IDENTIFICATION</scope>
    <source>
        <strain evidence="2">KR3021</strain>
    </source>
</reference>
<evidence type="ECO:0000313" key="2">
    <source>
        <dbReference type="WBParaSite" id="RSKR_0000718600.1"/>
    </source>
</evidence>
<proteinExistence type="predicted"/>
<dbReference type="WBParaSite" id="RSKR_0000718600.1">
    <property type="protein sequence ID" value="RSKR_0000718600.1"/>
    <property type="gene ID" value="RSKR_0000718600"/>
</dbReference>
<dbReference type="Proteomes" id="UP000095286">
    <property type="component" value="Unplaced"/>
</dbReference>
<sequence>MAKEGTWLALESNPEAINKFLNKMNVNIECEDIFSFDAEFVDFLPRPHLAVILCYPEYKKVRQITDNIYEKLVEQQKNKIPEGFFFMNQTISNACGLFSLIHGLANNGNEQLIGEGCLKQWLDNAKNLPVEDRSRSLFNCKKIAQAHMENALDGETDVPQEEDVDHHFISYVNRNDTLYEFDSSRTFPRSCGPTSEETFLIDCGKESKKIMDQLQNASFSAMMLHGKCD</sequence>
<evidence type="ECO:0000313" key="1">
    <source>
        <dbReference type="Proteomes" id="UP000095286"/>
    </source>
</evidence>
<accession>A0AC35U3K0</accession>
<name>A0AC35U3K0_9BILA</name>
<protein>
    <submittedName>
        <fullName evidence="2">Ubiquitin carboxyl-terminal hydrolase</fullName>
    </submittedName>
</protein>